<dbReference type="Proteomes" id="UP000192610">
    <property type="component" value="Unassembled WGS sequence"/>
</dbReference>
<gene>
    <name evidence="5" type="ORF">A4H97_14675</name>
</gene>
<dbReference type="GO" id="GO:0006355">
    <property type="term" value="P:regulation of DNA-templated transcription"/>
    <property type="evidence" value="ECO:0007669"/>
    <property type="project" value="InterPro"/>
</dbReference>
<dbReference type="Gene3D" id="1.10.10.10">
    <property type="entry name" value="Winged helix-like DNA-binding domain superfamily/Winged helix DNA-binding domain"/>
    <property type="match status" value="1"/>
</dbReference>
<feature type="domain" description="7TM-DISM receptor extracellular" evidence="4">
    <location>
        <begin position="179"/>
        <end position="404"/>
    </location>
</feature>
<evidence type="ECO:0000256" key="1">
    <source>
        <dbReference type="SAM" id="Coils"/>
    </source>
</evidence>
<dbReference type="GO" id="GO:0003677">
    <property type="term" value="F:DNA binding"/>
    <property type="evidence" value="ECO:0007669"/>
    <property type="project" value="InterPro"/>
</dbReference>
<dbReference type="InterPro" id="IPR011623">
    <property type="entry name" value="7TMR_DISM_rcpt_extracell_dom1"/>
</dbReference>
<protein>
    <recommendedName>
        <fullName evidence="4">7TM-DISM receptor extracellular domain-containing protein</fullName>
    </recommendedName>
</protein>
<name>A0A1V9E402_9BACT</name>
<evidence type="ECO:0000313" key="5">
    <source>
        <dbReference type="EMBL" id="OQP40850.1"/>
    </source>
</evidence>
<feature type="transmembrane region" description="Helical" evidence="2">
    <location>
        <begin position="296"/>
        <end position="313"/>
    </location>
</feature>
<feature type="chain" id="PRO_5010694252" description="7TM-DISM receptor extracellular domain-containing protein" evidence="3">
    <location>
        <begin position="20"/>
        <end position="603"/>
    </location>
</feature>
<accession>A0A1V9E402</accession>
<evidence type="ECO:0000256" key="3">
    <source>
        <dbReference type="SAM" id="SignalP"/>
    </source>
</evidence>
<feature type="transmembrane region" description="Helical" evidence="2">
    <location>
        <begin position="255"/>
        <end position="276"/>
    </location>
</feature>
<reference evidence="6" key="1">
    <citation type="submission" date="2016-04" db="EMBL/GenBank/DDBJ databases">
        <authorList>
            <person name="Chen L."/>
            <person name="Zhuang W."/>
            <person name="Wang G."/>
        </authorList>
    </citation>
    <scope>NUCLEOTIDE SEQUENCE [LARGE SCALE GENOMIC DNA]</scope>
    <source>
        <strain evidence="6">17621</strain>
    </source>
</reference>
<evidence type="ECO:0000313" key="6">
    <source>
        <dbReference type="Proteomes" id="UP000192610"/>
    </source>
</evidence>
<keyword evidence="2" id="KW-0472">Membrane</keyword>
<organism evidence="5 6">
    <name type="scientific">Niastella yeongjuensis</name>
    <dbReference type="NCBI Taxonomy" id="354355"/>
    <lineage>
        <taxon>Bacteria</taxon>
        <taxon>Pseudomonadati</taxon>
        <taxon>Bacteroidota</taxon>
        <taxon>Chitinophagia</taxon>
        <taxon>Chitinophagales</taxon>
        <taxon>Chitinophagaceae</taxon>
        <taxon>Niastella</taxon>
    </lineage>
</organism>
<dbReference type="InterPro" id="IPR036388">
    <property type="entry name" value="WH-like_DNA-bd_sf"/>
</dbReference>
<keyword evidence="2" id="KW-1133">Transmembrane helix</keyword>
<proteinExistence type="predicted"/>
<feature type="transmembrane region" description="Helical" evidence="2">
    <location>
        <begin position="319"/>
        <end position="338"/>
    </location>
</feature>
<evidence type="ECO:0000259" key="4">
    <source>
        <dbReference type="Pfam" id="PF07695"/>
    </source>
</evidence>
<dbReference type="STRING" id="354355.SAMN05660816_04117"/>
<evidence type="ECO:0000256" key="2">
    <source>
        <dbReference type="SAM" id="Phobius"/>
    </source>
</evidence>
<dbReference type="SUPFAM" id="SSF46894">
    <property type="entry name" value="C-terminal effector domain of the bipartite response regulators"/>
    <property type="match status" value="1"/>
</dbReference>
<comment type="caution">
    <text evidence="5">The sequence shown here is derived from an EMBL/GenBank/DDBJ whole genome shotgun (WGS) entry which is preliminary data.</text>
</comment>
<dbReference type="InterPro" id="IPR016032">
    <property type="entry name" value="Sig_transdc_resp-reg_C-effctor"/>
</dbReference>
<feature type="transmembrane region" description="Helical" evidence="2">
    <location>
        <begin position="207"/>
        <end position="223"/>
    </location>
</feature>
<feature type="coiled-coil region" evidence="1">
    <location>
        <begin position="405"/>
        <end position="495"/>
    </location>
</feature>
<dbReference type="Pfam" id="PF07695">
    <property type="entry name" value="7TMR-DISM_7TM"/>
    <property type="match status" value="1"/>
</dbReference>
<keyword evidence="1" id="KW-0175">Coiled coil</keyword>
<sequence>MNKIPVFCIALLIQVVVQAQPVHTSNNSPVTPIDNYSILPDHGFSFNTILTDSTLRFTINDSIRCRQATSYWLKLVIDNPSSQLRSCQLRIFPGMANRLYYFDANARQWLMETAGMMPGRDNGRINRRGMACILRADTINTVYVHVDLKHLGALAGAFKPDIRLETGDFANKQEQLIWITWGVSLAVVLLFLLNNVYIYFSFKDRAVLYYLIGQLGGLIYMTAHKQLFPAFFPDPVFTTGLQPNGKAAWYGLNDLLLHTGILVVIYSIVQFSRSYLNTRQSLPRLDVMLRWGMRAYLLLSFIFVVINTGLYYIEPYAWVMDNALPVFLFVAILYAGVAGYRRQLPAARPFLVANVVSVGCMLAIPLYHLVMDVTGMGNPFVRSILPDLVSITQTFGFSVALVARMRSVEQELTAKEREASRLESDLREITFRHQLIEQDKQKIITEIQLQKTRNEQLQEKMEAKQRELTASSLNLVQKNELLVKLQTQIKELKKLYPGKSKQELQGIESLLQTNLFLDADWDKFTLHFEQVHPHFFENLKAQHPTLTKYEVRLYAYLHLNLSTKEIGALLHIDPASVRRAKSRLYKKMGIRNSDKAGEGPGEL</sequence>
<keyword evidence="6" id="KW-1185">Reference proteome</keyword>
<feature type="transmembrane region" description="Helical" evidence="2">
    <location>
        <begin position="176"/>
        <end position="200"/>
    </location>
</feature>
<dbReference type="AlphaFoldDB" id="A0A1V9E402"/>
<keyword evidence="2" id="KW-0812">Transmembrane</keyword>
<feature type="signal peptide" evidence="3">
    <location>
        <begin position="1"/>
        <end position="19"/>
    </location>
</feature>
<keyword evidence="3" id="KW-0732">Signal</keyword>
<dbReference type="EMBL" id="LVXG01000067">
    <property type="protein sequence ID" value="OQP40850.1"/>
    <property type="molecule type" value="Genomic_DNA"/>
</dbReference>
<feature type="transmembrane region" description="Helical" evidence="2">
    <location>
        <begin position="350"/>
        <end position="371"/>
    </location>
</feature>